<evidence type="ECO:0000313" key="7">
    <source>
        <dbReference type="Proteomes" id="UP000553442"/>
    </source>
</evidence>
<dbReference type="EC" id="2.7.7.65" evidence="2"/>
<dbReference type="InterPro" id="IPR050469">
    <property type="entry name" value="Diguanylate_Cyclase"/>
</dbReference>
<dbReference type="PROSITE" id="PS50887">
    <property type="entry name" value="GGDEF"/>
    <property type="match status" value="1"/>
</dbReference>
<evidence type="ECO:0000259" key="5">
    <source>
        <dbReference type="PROSITE" id="PS50887"/>
    </source>
</evidence>
<protein>
    <recommendedName>
        <fullName evidence="2">diguanylate cyclase</fullName>
        <ecNumber evidence="2">2.7.7.65</ecNumber>
    </recommendedName>
</protein>
<name>A0A7W5K5K6_9GAMM</name>
<dbReference type="CDD" id="cd01949">
    <property type="entry name" value="GGDEF"/>
    <property type="match status" value="1"/>
</dbReference>
<evidence type="ECO:0000256" key="2">
    <source>
        <dbReference type="ARBA" id="ARBA00012528"/>
    </source>
</evidence>
<feature type="signal peptide" evidence="4">
    <location>
        <begin position="1"/>
        <end position="24"/>
    </location>
</feature>
<dbReference type="InterPro" id="IPR008979">
    <property type="entry name" value="Galactose-bd-like_sf"/>
</dbReference>
<evidence type="ECO:0000313" key="6">
    <source>
        <dbReference type="EMBL" id="MBB3332383.1"/>
    </source>
</evidence>
<dbReference type="Gene3D" id="3.30.70.270">
    <property type="match status" value="1"/>
</dbReference>
<dbReference type="GO" id="GO:0052621">
    <property type="term" value="F:diguanylate cyclase activity"/>
    <property type="evidence" value="ECO:0007669"/>
    <property type="project" value="UniProtKB-EC"/>
</dbReference>
<keyword evidence="4" id="KW-0732">Signal</keyword>
<feature type="transmembrane region" description="Helical" evidence="3">
    <location>
        <begin position="272"/>
        <end position="291"/>
    </location>
</feature>
<dbReference type="NCBIfam" id="TIGR00254">
    <property type="entry name" value="GGDEF"/>
    <property type="match status" value="1"/>
</dbReference>
<dbReference type="GO" id="GO:0005886">
    <property type="term" value="C:plasma membrane"/>
    <property type="evidence" value="ECO:0007669"/>
    <property type="project" value="TreeGrafter"/>
</dbReference>
<dbReference type="PANTHER" id="PTHR45138:SF24">
    <property type="entry name" value="DIGUANYLATE CYCLASE DGCC-RELATED"/>
    <property type="match status" value="1"/>
</dbReference>
<feature type="transmembrane region" description="Helical" evidence="3">
    <location>
        <begin position="206"/>
        <end position="222"/>
    </location>
</feature>
<feature type="transmembrane region" description="Helical" evidence="3">
    <location>
        <begin position="242"/>
        <end position="260"/>
    </location>
</feature>
<keyword evidence="7" id="KW-1185">Reference proteome</keyword>
<evidence type="ECO:0000256" key="4">
    <source>
        <dbReference type="SAM" id="SignalP"/>
    </source>
</evidence>
<dbReference type="InterPro" id="IPR029787">
    <property type="entry name" value="Nucleotide_cyclase"/>
</dbReference>
<keyword evidence="3" id="KW-0472">Membrane</keyword>
<dbReference type="Proteomes" id="UP000553442">
    <property type="component" value="Unassembled WGS sequence"/>
</dbReference>
<dbReference type="EMBL" id="JACHZF010000030">
    <property type="protein sequence ID" value="MBB3332383.1"/>
    <property type="molecule type" value="Genomic_DNA"/>
</dbReference>
<proteinExistence type="predicted"/>
<dbReference type="GO" id="GO:1902201">
    <property type="term" value="P:negative regulation of bacterial-type flagellum-dependent cell motility"/>
    <property type="evidence" value="ECO:0007669"/>
    <property type="project" value="TreeGrafter"/>
</dbReference>
<dbReference type="PANTHER" id="PTHR45138">
    <property type="entry name" value="REGULATORY COMPONENTS OF SENSORY TRANSDUCTION SYSTEM"/>
    <property type="match status" value="1"/>
</dbReference>
<dbReference type="FunFam" id="3.30.70.270:FF:000001">
    <property type="entry name" value="Diguanylate cyclase domain protein"/>
    <property type="match status" value="1"/>
</dbReference>
<evidence type="ECO:0000256" key="3">
    <source>
        <dbReference type="SAM" id="Phobius"/>
    </source>
</evidence>
<dbReference type="SUPFAM" id="SSF49785">
    <property type="entry name" value="Galactose-binding domain-like"/>
    <property type="match status" value="1"/>
</dbReference>
<dbReference type="GO" id="GO:0043709">
    <property type="term" value="P:cell adhesion involved in single-species biofilm formation"/>
    <property type="evidence" value="ECO:0007669"/>
    <property type="project" value="TreeGrafter"/>
</dbReference>
<feature type="domain" description="GGDEF" evidence="5">
    <location>
        <begin position="443"/>
        <end position="577"/>
    </location>
</feature>
<feature type="transmembrane region" description="Helical" evidence="3">
    <location>
        <begin position="356"/>
        <end position="377"/>
    </location>
</feature>
<dbReference type="Pfam" id="PF00990">
    <property type="entry name" value="GGDEF"/>
    <property type="match status" value="1"/>
</dbReference>
<sequence length="578" mass="64988">MRCLPALLWSLLLLLLVVPAAQSAAPPLAMDQGWEYRWGDSPLSPDGRPAWLNDDEGWRAIAFPSNPPGREGRRHVWFRTTLPDGEWRDPVLYLTSIDLIGQVYLDGELLYQYGEFDEQGEGDFAGWPWHMIELPEAFAGKSLHIRVYSYYTDIGLWGEIRIMDRIDLLKRVIQDSLEDLTVGAFVLLLAVLAGIFALLGPDRRAFGGLALFAFASGTMLLAEAPVRQLLLDRTLLWDTLRAASYYTLPVAMGILLASWLDETPRRWIRRLWQLHLAYLVGAIGLVQAGAISLSLTFPAFDALLAVTLPLMLLLALWHFTRLSHEQRLVAASFVLFAPLLLADMLVAHGLVAWRTVPLNLGTLGFSLAIVGVSLWHYRRTRQELDRLNHSLEQQVADRTLELGRLVQKLEGLSYEDALTGLKNRRHFDELLPHESARARRARTPLALVMIDIDHFKRFNDLHGHEAGDAVLTAVGGLLRQSFRDGDVVCRLGGEEFVVVMPGATAATAEARIGRLLQGVRGYRFRHRDRELEAITLSCGVAAFPEHGDDPLALTRLADRALYRAKHRGRDRSETWSRE</sequence>
<keyword evidence="3" id="KW-0812">Transmembrane</keyword>
<evidence type="ECO:0000256" key="1">
    <source>
        <dbReference type="ARBA" id="ARBA00001946"/>
    </source>
</evidence>
<dbReference type="SMART" id="SM00267">
    <property type="entry name" value="GGDEF"/>
    <property type="match status" value="1"/>
</dbReference>
<organism evidence="6 7">
    <name type="scientific">Halomonas campaniensis</name>
    <dbReference type="NCBI Taxonomy" id="213554"/>
    <lineage>
        <taxon>Bacteria</taxon>
        <taxon>Pseudomonadati</taxon>
        <taxon>Pseudomonadota</taxon>
        <taxon>Gammaproteobacteria</taxon>
        <taxon>Oceanospirillales</taxon>
        <taxon>Halomonadaceae</taxon>
        <taxon>Halomonas</taxon>
    </lineage>
</organism>
<dbReference type="RefSeq" id="WP_183333869.1">
    <property type="nucleotide sequence ID" value="NZ_JACHZF010000030.1"/>
</dbReference>
<gene>
    <name evidence="6" type="ORF">BDK63_003277</name>
</gene>
<dbReference type="AlphaFoldDB" id="A0A7W5K5K6"/>
<comment type="cofactor">
    <cofactor evidence="1">
        <name>Mg(2+)</name>
        <dbReference type="ChEBI" id="CHEBI:18420"/>
    </cofactor>
</comment>
<feature type="transmembrane region" description="Helical" evidence="3">
    <location>
        <begin position="180"/>
        <end position="199"/>
    </location>
</feature>
<reference evidence="6 7" key="1">
    <citation type="submission" date="2020-08" db="EMBL/GenBank/DDBJ databases">
        <title>Genomic Encyclopedia of Archaeal and Bacterial Type Strains, Phase II (KMG-II): from individual species to whole genera.</title>
        <authorList>
            <person name="Goeker M."/>
        </authorList>
    </citation>
    <scope>NUCLEOTIDE SEQUENCE [LARGE SCALE GENOMIC DNA]</scope>
    <source>
        <strain evidence="6 7">5AG</strain>
    </source>
</reference>
<feature type="transmembrane region" description="Helical" evidence="3">
    <location>
        <begin position="297"/>
        <end position="316"/>
    </location>
</feature>
<keyword evidence="3" id="KW-1133">Transmembrane helix</keyword>
<accession>A0A7W5K5K6</accession>
<feature type="transmembrane region" description="Helical" evidence="3">
    <location>
        <begin position="328"/>
        <end position="350"/>
    </location>
</feature>
<dbReference type="InterPro" id="IPR043128">
    <property type="entry name" value="Rev_trsase/Diguanyl_cyclase"/>
</dbReference>
<feature type="chain" id="PRO_5031422123" description="diguanylate cyclase" evidence="4">
    <location>
        <begin position="25"/>
        <end position="578"/>
    </location>
</feature>
<dbReference type="SUPFAM" id="SSF55073">
    <property type="entry name" value="Nucleotide cyclase"/>
    <property type="match status" value="1"/>
</dbReference>
<comment type="caution">
    <text evidence="6">The sequence shown here is derived from an EMBL/GenBank/DDBJ whole genome shotgun (WGS) entry which is preliminary data.</text>
</comment>
<dbReference type="InterPro" id="IPR000160">
    <property type="entry name" value="GGDEF_dom"/>
</dbReference>